<feature type="signal peptide" evidence="2">
    <location>
        <begin position="1"/>
        <end position="18"/>
    </location>
</feature>
<dbReference type="Gene3D" id="2.60.40.4270">
    <property type="entry name" value="Listeria-Bacteroides repeat domain"/>
    <property type="match status" value="1"/>
</dbReference>
<reference evidence="3" key="2">
    <citation type="journal article" date="2021" name="PeerJ">
        <title>Extensive microbial diversity within the chicken gut microbiome revealed by metagenomics and culture.</title>
        <authorList>
            <person name="Gilroy R."/>
            <person name="Ravi A."/>
            <person name="Getino M."/>
            <person name="Pursley I."/>
            <person name="Horton D.L."/>
            <person name="Alikhan N.F."/>
            <person name="Baker D."/>
            <person name="Gharbi K."/>
            <person name="Hall N."/>
            <person name="Watson M."/>
            <person name="Adriaenssens E.M."/>
            <person name="Foster-Nyarko E."/>
            <person name="Jarju S."/>
            <person name="Secka A."/>
            <person name="Antonio M."/>
            <person name="Oren A."/>
            <person name="Chaudhuri R.R."/>
            <person name="La Ragione R."/>
            <person name="Hildebrand F."/>
            <person name="Pallen M.J."/>
        </authorList>
    </citation>
    <scope>NUCLEOTIDE SEQUENCE</scope>
    <source>
        <strain evidence="3">11167</strain>
    </source>
</reference>
<name>A0A9D9E9B8_9SPIR</name>
<gene>
    <name evidence="3" type="ORF">IAC42_01095</name>
</gene>
<dbReference type="InterPro" id="IPR013378">
    <property type="entry name" value="InlB-like_B-rpt"/>
</dbReference>
<dbReference type="Pfam" id="PF09479">
    <property type="entry name" value="Flg_new"/>
    <property type="match status" value="1"/>
</dbReference>
<dbReference type="Proteomes" id="UP000823633">
    <property type="component" value="Unassembled WGS sequence"/>
</dbReference>
<keyword evidence="2" id="KW-0732">Signal</keyword>
<dbReference type="InterPro" id="IPR042229">
    <property type="entry name" value="Listeria/Bacterioides_rpt_sf"/>
</dbReference>
<evidence type="ECO:0000256" key="2">
    <source>
        <dbReference type="SAM" id="SignalP"/>
    </source>
</evidence>
<comment type="caution">
    <text evidence="3">The sequence shown here is derived from an EMBL/GenBank/DDBJ whole genome shotgun (WGS) entry which is preliminary data.</text>
</comment>
<sequence length="911" mass="101671">MRKTSLAFILLLSLAALLASCDLVLPGNDTPLKYTVTYYTSSLGDKVLIAYECNLGDRIPVPATPPPGQDPFYGWSYFTEDFIPLHYDDESQMKVTGNLIAFPTNPVYQYVSFSYIFEGDFDSAQSEYNYFIMGEEIMFPEPPEKENYTFAGWYRDHELTDKVEGTETCPETGAFFYGYYKSDIPIHTLDFAAIGRKDVFLDGTSFVYDYSIPSGPSSEPFTFAGWHFDSSSGERLYPETAITRDATMYPRYVEAEIVDILGTYFLFSNGDVYNSDTERVEFSGISAMAYYNGHLHLFREDGKYYLDNKLPDYLHEIGLGAGKIIQADSGGTFLAILDDSGQLFVQGNISGGSSVGSFSRMEETIGHVVQIDANRNTLAIKNSNGELYMIGASLDSLNGEYDSWTKVFDGVKDFSLGNSAIFVIDDNDGLWFRGVRNDTWLQGSDDVSYEFMKVGSGVTSVAGYQGGDTADGRCNYYLYTKDDGVYVYGKHNLYGTGLYVEADPEQLFFEGFSTVKNFSKGFVFFDSDGNLYMRGSLDDLPVDYEPYVDEPFAVLSGESVKEVRTSSLTGFALTDEGDLYYWGHDNFDMLNKIQATPKLILNGIKTISDSRAFANDGTVYDLSWSKGGKPAIEDTHSFSGIVKEEKGDYALTENGELWHLGSSASSVYKIDDSVTDFFLYGNSLFGYIYEEEGNFLYKSMEDGLSINNVIKAVKTLYVELVLLKDGSVYWRGSNTGDSHGPLHPRVEDRAYTANFTPLDESRTFTDIAVIGGNAIFLLDDSGRLLALGDTRSIGFDRFTSVNPYYVCLTRADRILEYGEDNISDYITIQDGSDLYFVLPEVRDNIIDSYVEEVSHGRSYKQMTMSGGAYLAIDEDGQLWSWGNNSEGLCGNGESSYSLDPVRIDFSTWTIN</sequence>
<dbReference type="InterPro" id="IPR051553">
    <property type="entry name" value="Ran_GTPase-activating"/>
</dbReference>
<dbReference type="GO" id="GO:0030313">
    <property type="term" value="C:cell envelope"/>
    <property type="evidence" value="ECO:0007669"/>
    <property type="project" value="UniProtKB-SubCell"/>
</dbReference>
<feature type="chain" id="PRO_5038571114" evidence="2">
    <location>
        <begin position="19"/>
        <end position="911"/>
    </location>
</feature>
<dbReference type="Pfam" id="PF00415">
    <property type="entry name" value="RCC1"/>
    <property type="match status" value="1"/>
</dbReference>
<organism evidence="3 4">
    <name type="scientific">Candidatus Aphodenecus pullistercoris</name>
    <dbReference type="NCBI Taxonomy" id="2840669"/>
    <lineage>
        <taxon>Bacteria</taxon>
        <taxon>Pseudomonadati</taxon>
        <taxon>Spirochaetota</taxon>
        <taxon>Spirochaetia</taxon>
        <taxon>Spirochaetales</taxon>
        <taxon>Candidatus Aphodenecus</taxon>
    </lineage>
</organism>
<reference evidence="3" key="1">
    <citation type="submission" date="2020-10" db="EMBL/GenBank/DDBJ databases">
        <authorList>
            <person name="Gilroy R."/>
        </authorList>
    </citation>
    <scope>NUCLEOTIDE SEQUENCE</scope>
    <source>
        <strain evidence="3">11167</strain>
    </source>
</reference>
<accession>A0A9D9E9B8</accession>
<dbReference type="InterPro" id="IPR009091">
    <property type="entry name" value="RCC1/BLIP-II"/>
</dbReference>
<comment type="subcellular location">
    <subcellularLocation>
        <location evidence="1">Cell envelope</location>
    </subcellularLocation>
</comment>
<evidence type="ECO:0000313" key="3">
    <source>
        <dbReference type="EMBL" id="MBO8442346.1"/>
    </source>
</evidence>
<protein>
    <submittedName>
        <fullName evidence="3">InlB B-repeat-containing protein</fullName>
    </submittedName>
</protein>
<dbReference type="EMBL" id="JADIMU010000009">
    <property type="protein sequence ID" value="MBO8442346.1"/>
    <property type="molecule type" value="Genomic_DNA"/>
</dbReference>
<evidence type="ECO:0000256" key="1">
    <source>
        <dbReference type="ARBA" id="ARBA00004196"/>
    </source>
</evidence>
<dbReference type="AlphaFoldDB" id="A0A9D9E9B8"/>
<evidence type="ECO:0000313" key="4">
    <source>
        <dbReference type="Proteomes" id="UP000823633"/>
    </source>
</evidence>
<dbReference type="InterPro" id="IPR000408">
    <property type="entry name" value="Reg_chr_condens"/>
</dbReference>
<proteinExistence type="predicted"/>
<dbReference type="SUPFAM" id="SSF50985">
    <property type="entry name" value="RCC1/BLIP-II"/>
    <property type="match status" value="1"/>
</dbReference>
<dbReference type="PANTHER" id="PTHR45982:SF1">
    <property type="entry name" value="REGULATOR OF CHROMOSOME CONDENSATION"/>
    <property type="match status" value="1"/>
</dbReference>
<dbReference type="Gene3D" id="2.130.10.30">
    <property type="entry name" value="Regulator of chromosome condensation 1/beta-lactamase-inhibitor protein II"/>
    <property type="match status" value="2"/>
</dbReference>
<dbReference type="PROSITE" id="PS51257">
    <property type="entry name" value="PROKAR_LIPOPROTEIN"/>
    <property type="match status" value="1"/>
</dbReference>
<dbReference type="PANTHER" id="PTHR45982">
    <property type="entry name" value="REGULATOR OF CHROMOSOME CONDENSATION"/>
    <property type="match status" value="1"/>
</dbReference>